<evidence type="ECO:0000313" key="2">
    <source>
        <dbReference type="Proteomes" id="UP001330749"/>
    </source>
</evidence>
<dbReference type="SUPFAM" id="SSF143842">
    <property type="entry name" value="YwmB-like"/>
    <property type="match status" value="1"/>
</dbReference>
<dbReference type="RefSeq" id="WP_327966062.1">
    <property type="nucleotide sequence ID" value="NZ_JARMQG010000010.1"/>
</dbReference>
<dbReference type="InterPro" id="IPR014794">
    <property type="entry name" value="DUF1779"/>
</dbReference>
<dbReference type="EMBL" id="JARMQG010000010">
    <property type="protein sequence ID" value="MED3561217.1"/>
    <property type="molecule type" value="Genomic_DNA"/>
</dbReference>
<accession>A0ABU6N7Q3</accession>
<dbReference type="Pfam" id="PF08680">
    <property type="entry name" value="DUF1779"/>
    <property type="match status" value="1"/>
</dbReference>
<reference evidence="1 2" key="1">
    <citation type="submission" date="2023-03" db="EMBL/GenBank/DDBJ databases">
        <title>Bacillus Genome Sequencing.</title>
        <authorList>
            <person name="Dunlap C."/>
        </authorList>
    </citation>
    <scope>NUCLEOTIDE SEQUENCE [LARGE SCALE GENOMIC DNA]</scope>
    <source>
        <strain evidence="1 2">B-14544</strain>
    </source>
</reference>
<dbReference type="Gene3D" id="3.30.2030.10">
    <property type="entry name" value="YwmB-like"/>
    <property type="match status" value="1"/>
</dbReference>
<comment type="caution">
    <text evidence="1">The sequence shown here is derived from an EMBL/GenBank/DDBJ whole genome shotgun (WGS) entry which is preliminary data.</text>
</comment>
<sequence>MKKYIFGLIAILSFIAVVLGNRNTEAANESLDLIKIGSIFQTKNIMPSEWSLYAREHLVDLKSEKDVRVYAEGLKRKFPDWDWSTVNTSQKWEVTAVSPASNHHQETLQIMSSRTNQPIDAYIVYRVSGKQWNKRAESFFTTNQFKNRLRDVFREKPTVFSCMKGVVGDKMDKALPATVKDMLSALNAKKIEALKEETFMSVTAFSPDFSELIGNAKTDLNLQIGVRSEGLGAQTTVVVGTPIITIEY</sequence>
<evidence type="ECO:0000313" key="1">
    <source>
        <dbReference type="EMBL" id="MED3561217.1"/>
    </source>
</evidence>
<protein>
    <submittedName>
        <fullName evidence="1">YwmB family TATA-box binding protein</fullName>
    </submittedName>
</protein>
<dbReference type="Gene3D" id="3.30.360.40">
    <property type="entry name" value="YwmB-like"/>
    <property type="match status" value="1"/>
</dbReference>
<dbReference type="Proteomes" id="UP001330749">
    <property type="component" value="Unassembled WGS sequence"/>
</dbReference>
<proteinExistence type="predicted"/>
<name>A0ABU6N7Q3_9BACI</name>
<dbReference type="InterPro" id="IPR036209">
    <property type="entry name" value="YwmB-like_sf"/>
</dbReference>
<gene>
    <name evidence="1" type="ORF">P4447_01430</name>
</gene>
<organism evidence="1 2">
    <name type="scientific">Bacillus xiapuensis</name>
    <dbReference type="NCBI Taxonomy" id="2014075"/>
    <lineage>
        <taxon>Bacteria</taxon>
        <taxon>Bacillati</taxon>
        <taxon>Bacillota</taxon>
        <taxon>Bacilli</taxon>
        <taxon>Bacillales</taxon>
        <taxon>Bacillaceae</taxon>
        <taxon>Bacillus</taxon>
    </lineage>
</organism>
<keyword evidence="2" id="KW-1185">Reference proteome</keyword>